<protein>
    <submittedName>
        <fullName evidence="1">Uncharacterized protein</fullName>
    </submittedName>
</protein>
<reference evidence="1" key="2">
    <citation type="submission" date="2023-04" db="EMBL/GenBank/DDBJ databases">
        <authorList>
            <person name="Bruccoleri R.E."/>
            <person name="Oakeley E.J."/>
            <person name="Faust A.-M."/>
            <person name="Dessus-Babus S."/>
            <person name="Altorfer M."/>
            <person name="Burckhardt D."/>
            <person name="Oertli M."/>
            <person name="Naumann U."/>
            <person name="Petersen F."/>
            <person name="Wong J."/>
        </authorList>
    </citation>
    <scope>NUCLEOTIDE SEQUENCE</scope>
    <source>
        <strain evidence="1">GSM-AAB239-AS_SAM_17_03QT</strain>
        <tissue evidence="1">Leaf</tissue>
    </source>
</reference>
<dbReference type="Proteomes" id="UP001140949">
    <property type="component" value="Unassembled WGS sequence"/>
</dbReference>
<accession>A0AAX6H6B1</accession>
<organism evidence="1 2">
    <name type="scientific">Iris pallida</name>
    <name type="common">Sweet iris</name>
    <dbReference type="NCBI Taxonomy" id="29817"/>
    <lineage>
        <taxon>Eukaryota</taxon>
        <taxon>Viridiplantae</taxon>
        <taxon>Streptophyta</taxon>
        <taxon>Embryophyta</taxon>
        <taxon>Tracheophyta</taxon>
        <taxon>Spermatophyta</taxon>
        <taxon>Magnoliopsida</taxon>
        <taxon>Liliopsida</taxon>
        <taxon>Asparagales</taxon>
        <taxon>Iridaceae</taxon>
        <taxon>Iridoideae</taxon>
        <taxon>Irideae</taxon>
        <taxon>Iris</taxon>
    </lineage>
</organism>
<sequence length="71" mass="7936">MRKLSKVYTPSSEGLVYVEVVRLRSRPCTWAKAARSGGRGSRAGLCWSPGRGPARLESPLRGVRRRLRVQL</sequence>
<name>A0AAX6H6B1_IRIPA</name>
<evidence type="ECO:0000313" key="1">
    <source>
        <dbReference type="EMBL" id="KAJ6836550.1"/>
    </source>
</evidence>
<gene>
    <name evidence="1" type="ORF">M6B38_326080</name>
</gene>
<evidence type="ECO:0000313" key="2">
    <source>
        <dbReference type="Proteomes" id="UP001140949"/>
    </source>
</evidence>
<dbReference type="AlphaFoldDB" id="A0AAX6H6B1"/>
<reference evidence="1" key="1">
    <citation type="journal article" date="2023" name="GigaByte">
        <title>Genome assembly of the bearded iris, Iris pallida Lam.</title>
        <authorList>
            <person name="Bruccoleri R.E."/>
            <person name="Oakeley E.J."/>
            <person name="Faust A.M.E."/>
            <person name="Altorfer M."/>
            <person name="Dessus-Babus S."/>
            <person name="Burckhardt D."/>
            <person name="Oertli M."/>
            <person name="Naumann U."/>
            <person name="Petersen F."/>
            <person name="Wong J."/>
        </authorList>
    </citation>
    <scope>NUCLEOTIDE SEQUENCE</scope>
    <source>
        <strain evidence="1">GSM-AAB239-AS_SAM_17_03QT</strain>
    </source>
</reference>
<keyword evidence="2" id="KW-1185">Reference proteome</keyword>
<dbReference type="EMBL" id="JANAVB010011999">
    <property type="protein sequence ID" value="KAJ6836550.1"/>
    <property type="molecule type" value="Genomic_DNA"/>
</dbReference>
<proteinExistence type="predicted"/>
<comment type="caution">
    <text evidence="1">The sequence shown here is derived from an EMBL/GenBank/DDBJ whole genome shotgun (WGS) entry which is preliminary data.</text>
</comment>